<keyword evidence="5" id="KW-0812">Transmembrane</keyword>
<accession>A0A0D6X8Z0</accession>
<dbReference type="STRING" id="276.THFILI_10005"/>
<dbReference type="InterPro" id="IPR002716">
    <property type="entry name" value="PIN_dom"/>
</dbReference>
<dbReference type="SMART" id="SM00670">
    <property type="entry name" value="PINc"/>
    <property type="match status" value="1"/>
</dbReference>
<dbReference type="Pfam" id="PF01850">
    <property type="entry name" value="PIN"/>
    <property type="match status" value="1"/>
</dbReference>
<evidence type="ECO:0000259" key="6">
    <source>
        <dbReference type="PROSITE" id="PS50926"/>
    </source>
</evidence>
<dbReference type="EMBL" id="JPSL02000040">
    <property type="protein sequence ID" value="KIX84379.1"/>
    <property type="molecule type" value="Genomic_DNA"/>
</dbReference>
<keyword evidence="5" id="KW-0472">Membrane</keyword>
<evidence type="ECO:0000256" key="5">
    <source>
        <dbReference type="SAM" id="Phobius"/>
    </source>
</evidence>
<proteinExistence type="predicted"/>
<dbReference type="InterPro" id="IPR002792">
    <property type="entry name" value="TRAM_dom"/>
</dbReference>
<keyword evidence="5" id="KW-1133">Transmembrane helix</keyword>
<evidence type="ECO:0000256" key="3">
    <source>
        <dbReference type="ARBA" id="ARBA00022801"/>
    </source>
</evidence>
<feature type="transmembrane region" description="Helical" evidence="5">
    <location>
        <begin position="71"/>
        <end position="93"/>
    </location>
</feature>
<dbReference type="GO" id="GO:0004518">
    <property type="term" value="F:nuclease activity"/>
    <property type="evidence" value="ECO:0007669"/>
    <property type="project" value="UniProtKB-KW"/>
</dbReference>
<keyword evidence="3" id="KW-0378">Hydrolase</keyword>
<dbReference type="SUPFAM" id="SSF88723">
    <property type="entry name" value="PIN domain-like"/>
    <property type="match status" value="1"/>
</dbReference>
<protein>
    <recommendedName>
        <fullName evidence="6">TRAM domain-containing protein</fullName>
    </recommendedName>
</protein>
<evidence type="ECO:0000313" key="7">
    <source>
        <dbReference type="EMBL" id="KIX84379.1"/>
    </source>
</evidence>
<dbReference type="PANTHER" id="PTHR11603">
    <property type="entry name" value="AAA FAMILY ATPASE"/>
    <property type="match status" value="1"/>
</dbReference>
<dbReference type="AlphaFoldDB" id="A0A0D6X8Z0"/>
<evidence type="ECO:0000256" key="4">
    <source>
        <dbReference type="ARBA" id="ARBA00022842"/>
    </source>
</evidence>
<evidence type="ECO:0000313" key="8">
    <source>
        <dbReference type="Proteomes" id="UP000030364"/>
    </source>
</evidence>
<dbReference type="OrthoDB" id="9780734at2"/>
<dbReference type="PROSITE" id="PS50926">
    <property type="entry name" value="TRAM"/>
    <property type="match status" value="1"/>
</dbReference>
<dbReference type="RefSeq" id="WP_038063984.1">
    <property type="nucleotide sequence ID" value="NZ_JPSL02000040.1"/>
</dbReference>
<dbReference type="PANTHER" id="PTHR11603:SF147">
    <property type="entry name" value="MEMBRANE PROTEIN"/>
    <property type="match status" value="1"/>
</dbReference>
<dbReference type="InterPro" id="IPR052041">
    <property type="entry name" value="Nucleic_acid_metab_PIN/TRAM"/>
</dbReference>
<feature type="domain" description="TRAM" evidence="6">
    <location>
        <begin position="265"/>
        <end position="326"/>
    </location>
</feature>
<dbReference type="CDD" id="cd09877">
    <property type="entry name" value="PIN_YacL-like"/>
    <property type="match status" value="1"/>
</dbReference>
<sequence>MRITFYLVLASLGYGLALALERAGWLPAQGSLLNRIYLALAGLLSGYLLWPRLEARLLPKLEALRRLPPEIPFALTLGTTVGLLLAVLLNSLLSQVPGFRPEHSLSLALLLVLLFSYLALLYREYFRYSLPQPRTQPQGGKVLDTSVLIDGRVADVAEVGFLEGPLYVPHFVLKELQHFADSPDPLNRAKGRRGLETLERLKAGEGLEVLEENPGGESVDEKLILLAKARGAALVTNDLALLQMARIYGLRGLSIQALAQALRPQVQVGDVIRLTILKEGREPHQGVGYLEDGSMVVVDEGIRFKGQEIPVVITQAIQTQVGRLFFGRPEKE</sequence>
<feature type="transmembrane region" description="Helical" evidence="5">
    <location>
        <begin position="35"/>
        <end position="50"/>
    </location>
</feature>
<keyword evidence="8" id="KW-1185">Reference proteome</keyword>
<name>A0A0D6X8Z0_THEFI</name>
<comment type="cofactor">
    <cofactor evidence="1">
        <name>Mg(2+)</name>
        <dbReference type="ChEBI" id="CHEBI:18420"/>
    </cofactor>
</comment>
<feature type="transmembrane region" description="Helical" evidence="5">
    <location>
        <begin position="105"/>
        <end position="122"/>
    </location>
</feature>
<dbReference type="Gene3D" id="3.40.50.1010">
    <property type="entry name" value="5'-nuclease"/>
    <property type="match status" value="1"/>
</dbReference>
<keyword evidence="2" id="KW-0540">Nuclease</keyword>
<dbReference type="GO" id="GO:0016787">
    <property type="term" value="F:hydrolase activity"/>
    <property type="evidence" value="ECO:0007669"/>
    <property type="project" value="UniProtKB-KW"/>
</dbReference>
<dbReference type="Proteomes" id="UP000030364">
    <property type="component" value="Unassembled WGS sequence"/>
</dbReference>
<dbReference type="InterPro" id="IPR029060">
    <property type="entry name" value="PIN-like_dom_sf"/>
</dbReference>
<organism evidence="7 8">
    <name type="scientific">Thermus filiformis</name>
    <dbReference type="NCBI Taxonomy" id="276"/>
    <lineage>
        <taxon>Bacteria</taxon>
        <taxon>Thermotogati</taxon>
        <taxon>Deinococcota</taxon>
        <taxon>Deinococci</taxon>
        <taxon>Thermales</taxon>
        <taxon>Thermaceae</taxon>
        <taxon>Thermus</taxon>
    </lineage>
</organism>
<evidence type="ECO:0000256" key="1">
    <source>
        <dbReference type="ARBA" id="ARBA00001946"/>
    </source>
</evidence>
<keyword evidence="4" id="KW-0460">Magnesium</keyword>
<comment type="caution">
    <text evidence="7">The sequence shown here is derived from an EMBL/GenBank/DDBJ whole genome shotgun (WGS) entry which is preliminary data.</text>
</comment>
<reference evidence="7 8" key="1">
    <citation type="journal article" date="2015" name="Genome Announc.">
        <title>Draft Genome Sequence of the Thermophile Thermus filiformis ATCC 43280, Producer of Carotenoid-(Di)glucoside-Branched Fatty Acid (Di)esters and Source of Hyperthermostable Enzymes of Biotechnological Interest.</title>
        <authorList>
            <person name="Mandelli F."/>
            <person name="Oliveira Ramires B."/>
            <person name="Couger M.B."/>
            <person name="Paixao D.A."/>
            <person name="Camilo C.M."/>
            <person name="Polikarpov I."/>
            <person name="Prade R."/>
            <person name="Riano-Pachon D.M."/>
            <person name="Squina F.M."/>
        </authorList>
    </citation>
    <scope>NUCLEOTIDE SEQUENCE [LARGE SCALE GENOMIC DNA]</scope>
    <source>
        <strain evidence="7 8">ATCC 43280</strain>
    </source>
</reference>
<evidence type="ECO:0000256" key="2">
    <source>
        <dbReference type="ARBA" id="ARBA00022722"/>
    </source>
</evidence>
<gene>
    <name evidence="7" type="ORF">THFILI_10005</name>
</gene>